<proteinExistence type="predicted"/>
<organism evidence="1 2">
    <name type="scientific">Gambusia affinis</name>
    <name type="common">Western mosquitofish</name>
    <name type="synonym">Heterandria affinis</name>
    <dbReference type="NCBI Taxonomy" id="33528"/>
    <lineage>
        <taxon>Eukaryota</taxon>
        <taxon>Metazoa</taxon>
        <taxon>Chordata</taxon>
        <taxon>Craniata</taxon>
        <taxon>Vertebrata</taxon>
        <taxon>Euteleostomi</taxon>
        <taxon>Actinopterygii</taxon>
        <taxon>Neopterygii</taxon>
        <taxon>Teleostei</taxon>
        <taxon>Neoteleostei</taxon>
        <taxon>Acanthomorphata</taxon>
        <taxon>Ovalentaria</taxon>
        <taxon>Atherinomorphae</taxon>
        <taxon>Cyprinodontiformes</taxon>
        <taxon>Poeciliidae</taxon>
        <taxon>Poeciliinae</taxon>
        <taxon>Gambusia</taxon>
    </lineage>
</organism>
<dbReference type="Proteomes" id="UP000250572">
    <property type="component" value="Unassembled WGS sequence"/>
</dbReference>
<dbReference type="EMBL" id="NHOQ01000837">
    <property type="protein sequence ID" value="PWA28455.1"/>
    <property type="molecule type" value="Genomic_DNA"/>
</dbReference>
<comment type="caution">
    <text evidence="1">The sequence shown here is derived from an EMBL/GenBank/DDBJ whole genome shotgun (WGS) entry which is preliminary data.</text>
</comment>
<name>A0A315VYZ3_GAMAF</name>
<keyword evidence="2" id="KW-1185">Reference proteome</keyword>
<feature type="non-terminal residue" evidence="1">
    <location>
        <position position="130"/>
    </location>
</feature>
<sequence>LNEDRKRTVEGPLVTPAGSRSIKLRKWLETETQTGSSDMLYRFFILFPVVGAERVAYETKRAAGEKRIPMQTDITTWIDPQAASVVMFRMSSGFPGHLRRCFVGFRSASPSAFSSFSNLRVVVPGDAAEV</sequence>
<gene>
    <name evidence="1" type="ORF">CCH79_00015907</name>
</gene>
<feature type="non-terminal residue" evidence="1">
    <location>
        <position position="1"/>
    </location>
</feature>
<evidence type="ECO:0000313" key="2">
    <source>
        <dbReference type="Proteomes" id="UP000250572"/>
    </source>
</evidence>
<dbReference type="AlphaFoldDB" id="A0A315VYZ3"/>
<accession>A0A315VYZ3</accession>
<evidence type="ECO:0000313" key="1">
    <source>
        <dbReference type="EMBL" id="PWA28455.1"/>
    </source>
</evidence>
<reference evidence="1 2" key="1">
    <citation type="journal article" date="2018" name="G3 (Bethesda)">
        <title>A High-Quality Reference Genome for the Invasive Mosquitofish Gambusia affinis Using a Chicago Library.</title>
        <authorList>
            <person name="Hoffberg S.L."/>
            <person name="Troendle N.J."/>
            <person name="Glenn T.C."/>
            <person name="Mahmud O."/>
            <person name="Louha S."/>
            <person name="Chalopin D."/>
            <person name="Bennetzen J.L."/>
            <person name="Mauricio R."/>
        </authorList>
    </citation>
    <scope>NUCLEOTIDE SEQUENCE [LARGE SCALE GENOMIC DNA]</scope>
    <source>
        <strain evidence="1">NE01/NJP1002.9</strain>
        <tissue evidence="1">Muscle</tissue>
    </source>
</reference>
<protein>
    <submittedName>
        <fullName evidence="1">Uncharacterized protein</fullName>
    </submittedName>
</protein>